<dbReference type="Proteomes" id="UP000662466">
    <property type="component" value="Unassembled WGS sequence"/>
</dbReference>
<dbReference type="Pfam" id="PF21123">
    <property type="entry name" value="Dna2_Rift"/>
    <property type="match status" value="1"/>
</dbReference>
<feature type="domain" description="DNA2 rift barrel" evidence="27">
    <location>
        <begin position="965"/>
        <end position="1058"/>
    </location>
</feature>
<dbReference type="Pfam" id="PF13087">
    <property type="entry name" value="AAA_12"/>
    <property type="match status" value="1"/>
</dbReference>
<dbReference type="InterPro" id="IPR027417">
    <property type="entry name" value="P-loop_NTPase"/>
</dbReference>
<comment type="catalytic activity">
    <reaction evidence="21 22">
        <text>ATP + H2O = ADP + phosphate + H(+)</text>
        <dbReference type="Rhea" id="RHEA:13065"/>
        <dbReference type="ChEBI" id="CHEBI:15377"/>
        <dbReference type="ChEBI" id="CHEBI:15378"/>
        <dbReference type="ChEBI" id="CHEBI:30616"/>
        <dbReference type="ChEBI" id="CHEBI:43474"/>
        <dbReference type="ChEBI" id="CHEBI:456216"/>
        <dbReference type="EC" id="3.6.4.12"/>
    </reaction>
</comment>
<dbReference type="PANTHER" id="PTHR10887">
    <property type="entry name" value="DNA2/NAM7 HELICASE FAMILY"/>
    <property type="match status" value="1"/>
</dbReference>
<keyword evidence="10 22" id="KW-0227">DNA damage</keyword>
<evidence type="ECO:0000256" key="13">
    <source>
        <dbReference type="ARBA" id="ARBA00022840"/>
    </source>
</evidence>
<evidence type="ECO:0000313" key="28">
    <source>
        <dbReference type="EMBL" id="KAF7118206.1"/>
    </source>
</evidence>
<keyword evidence="5 22" id="KW-0235">DNA replication</keyword>
<evidence type="ECO:0000256" key="21">
    <source>
        <dbReference type="ARBA" id="ARBA00047995"/>
    </source>
</evidence>
<dbReference type="CDD" id="cd18041">
    <property type="entry name" value="DEXXQc_DNA2"/>
    <property type="match status" value="1"/>
</dbReference>
<dbReference type="InterPro" id="IPR011604">
    <property type="entry name" value="PDDEXK-like_dom_sf"/>
</dbReference>
<evidence type="ECO:0000313" key="30">
    <source>
        <dbReference type="Proteomes" id="UP000630445"/>
    </source>
</evidence>
<feature type="compositionally biased region" description="Polar residues" evidence="23">
    <location>
        <begin position="22"/>
        <end position="35"/>
    </location>
</feature>
<evidence type="ECO:0000256" key="2">
    <source>
        <dbReference type="ARBA" id="ARBA00004173"/>
    </source>
</evidence>
<feature type="region of interest" description="Disordered" evidence="23">
    <location>
        <begin position="1609"/>
        <end position="1655"/>
    </location>
</feature>
<keyword evidence="20 22" id="KW-0511">Multifunctional enzyme</keyword>
<dbReference type="InterPro" id="IPR047187">
    <property type="entry name" value="SF1_C_Upf1"/>
</dbReference>
<feature type="compositionally biased region" description="Basic and acidic residues" evidence="23">
    <location>
        <begin position="65"/>
        <end position="81"/>
    </location>
</feature>
<dbReference type="GO" id="GO:0051539">
    <property type="term" value="F:4 iron, 4 sulfur cluster binding"/>
    <property type="evidence" value="ECO:0007669"/>
    <property type="project" value="UniProtKB-UniRule"/>
</dbReference>
<protein>
    <recommendedName>
        <fullName evidence="22">DNA replication ATP-dependent helicase/nuclease</fullName>
        <ecNumber evidence="22">3.1.-.-</ecNumber>
        <ecNumber evidence="22">3.6.4.12</ecNumber>
    </recommendedName>
</protein>
<gene>
    <name evidence="28" type="ORF">CNMCM5793_007607</name>
    <name evidence="29" type="ORF">CNMCM6106_008776</name>
</gene>
<feature type="compositionally biased region" description="Polar residues" evidence="23">
    <location>
        <begin position="427"/>
        <end position="436"/>
    </location>
</feature>
<dbReference type="EMBL" id="JACBAF010002243">
    <property type="protein sequence ID" value="KAF7161628.1"/>
    <property type="molecule type" value="Genomic_DNA"/>
</dbReference>
<dbReference type="InterPro" id="IPR048459">
    <property type="entry name" value="DNA2_Rift"/>
</dbReference>
<dbReference type="PANTHER" id="PTHR10887:SF433">
    <property type="entry name" value="DNA REPLICATION ATP-DEPENDENT HELICASE_NUCLEASE DNA2"/>
    <property type="match status" value="1"/>
</dbReference>
<dbReference type="GO" id="GO:0005524">
    <property type="term" value="F:ATP binding"/>
    <property type="evidence" value="ECO:0007669"/>
    <property type="project" value="UniProtKB-UniRule"/>
</dbReference>
<keyword evidence="9" id="KW-0255">Endonuclease</keyword>
<dbReference type="GO" id="GO:0006281">
    <property type="term" value="P:DNA repair"/>
    <property type="evidence" value="ECO:0007669"/>
    <property type="project" value="UniProtKB-KW"/>
</dbReference>
<evidence type="ECO:0000259" key="25">
    <source>
        <dbReference type="Pfam" id="PF13086"/>
    </source>
</evidence>
<keyword evidence="8 22" id="KW-0547">Nucleotide-binding</keyword>
<dbReference type="InterPro" id="IPR041677">
    <property type="entry name" value="DNA2/NAM7_AAA_11"/>
</dbReference>
<keyword evidence="16 22" id="KW-0238">DNA-binding</keyword>
<dbReference type="GO" id="GO:0046872">
    <property type="term" value="F:metal ion binding"/>
    <property type="evidence" value="ECO:0007669"/>
    <property type="project" value="UniProtKB-UniRule"/>
</dbReference>
<evidence type="ECO:0000256" key="11">
    <source>
        <dbReference type="ARBA" id="ARBA00022801"/>
    </source>
</evidence>
<organism evidence="29 31">
    <name type="scientific">Aspergillus hiratsukae</name>
    <dbReference type="NCBI Taxonomy" id="1194566"/>
    <lineage>
        <taxon>Eukaryota</taxon>
        <taxon>Fungi</taxon>
        <taxon>Dikarya</taxon>
        <taxon>Ascomycota</taxon>
        <taxon>Pezizomycotina</taxon>
        <taxon>Eurotiomycetes</taxon>
        <taxon>Eurotiomycetidae</taxon>
        <taxon>Eurotiales</taxon>
        <taxon>Aspergillaceae</taxon>
        <taxon>Aspergillus</taxon>
        <taxon>Aspergillus subgen. Fumigati</taxon>
    </lineage>
</organism>
<dbReference type="GO" id="GO:0033567">
    <property type="term" value="P:DNA replication, Okazaki fragment processing"/>
    <property type="evidence" value="ECO:0007669"/>
    <property type="project" value="UniProtKB-UniRule"/>
</dbReference>
<feature type="compositionally biased region" description="Polar residues" evidence="23">
    <location>
        <begin position="209"/>
        <end position="227"/>
    </location>
</feature>
<evidence type="ECO:0000256" key="3">
    <source>
        <dbReference type="ARBA" id="ARBA00007913"/>
    </source>
</evidence>
<dbReference type="GO" id="GO:0071932">
    <property type="term" value="P:replication fork reversal"/>
    <property type="evidence" value="ECO:0007669"/>
    <property type="project" value="TreeGrafter"/>
</dbReference>
<keyword evidence="6 22" id="KW-0540">Nuclease</keyword>
<dbReference type="EMBL" id="JACBAD010002074">
    <property type="protein sequence ID" value="KAF7118206.1"/>
    <property type="molecule type" value="Genomic_DNA"/>
</dbReference>
<keyword evidence="30" id="KW-1185">Reference proteome</keyword>
<dbReference type="InterPro" id="IPR014808">
    <property type="entry name" value="DNA_replication_fac_Dna2_N"/>
</dbReference>
<dbReference type="FunFam" id="3.40.50.300:FF:001170">
    <property type="entry name" value="DNA replication helicase Dna2"/>
    <property type="match status" value="1"/>
</dbReference>
<feature type="domain" description="DNA2/NAM7 helicase helicase" evidence="25">
    <location>
        <begin position="1159"/>
        <end position="1247"/>
    </location>
</feature>
<feature type="region of interest" description="Disordered" evidence="23">
    <location>
        <begin position="291"/>
        <end position="339"/>
    </location>
</feature>
<dbReference type="Proteomes" id="UP000630445">
    <property type="component" value="Unassembled WGS sequence"/>
</dbReference>
<feature type="domain" description="DNA2/NAM7 helicase-like C-terminal" evidence="26">
    <location>
        <begin position="1336"/>
        <end position="1563"/>
    </location>
</feature>
<dbReference type="GO" id="GO:0017116">
    <property type="term" value="F:single-stranded DNA helicase activity"/>
    <property type="evidence" value="ECO:0007669"/>
    <property type="project" value="UniProtKB-UniRule"/>
</dbReference>
<dbReference type="FunFam" id="3.40.50.300:FF:000789">
    <property type="entry name" value="DNA replication ATP-dependent helicase/nuclease DNA2"/>
    <property type="match status" value="1"/>
</dbReference>
<dbReference type="EC" id="3.1.-.-" evidence="22"/>
<sequence>MAENSNSFPISSNSRSKLNAFRFNNQHTNNGGNSPPKSPLKAGHEDKENQTSWLNGVVKPLQSESGKEEPSGEAKELKPAKECPQTPGNRIPLADLISNAEDAFSRAPGQEYTPEDHVIWQHVPASSNPDTISQPSATRKKRRHSSSPTSSPLGGSKKSARKGSFDMQSFQALLKTPQSDLATDLWNNYLGKASINPEESFPPPRLANLLSSSPQTPASAAGTSRDSSGLRRSVSCNAEWPTSKAKRRRLNGQEFGSGRNIFSRSKSNILDSANSKSSRLNFLLEKIERSLQKPSVAPTEMSDSSPVPKRKQVRWSRSNSPVERKAAAQIPGKEIEYDDGEAHSLVRPNEAEGVGASSSDFGDDDLDQDFLDLAEASEDPFLEPTRPSSYTNPMKVEATGDSTVEQPPRQLSALGDSNHNAGAPDSGNLNSSVHKTVNSDEFDDDFDDIEDILAECDGTAGLTPPEPNASAKELANKQPCINPDTKRPSETQGFYGISKGSLETSSGDEFDDDDFDVEAIEQSMEPGSNGPVNNLTDRQAIKRYLIVDVAENTYITQKGRTQPEQVLLVQDEKTKHKKVVILRESWFDSPCSKGAYIHLTGDFDATGQCIVDDTHNMIILHPDHLISATVVADSISCQRRAVLQDRIKNSSDISKSQVFGNIFHELFQEAMKVNKWDLSSLKALVEAILVRHVEDLYLIQMSIAEAVEYMMSRVPALKAWAEIFLRTTPSAESVVEDRHSSKVNLSINKLLEVEEHIWSPMYGLKGNIDATVQVACNDGEGNRNLVVPLELKTGNRDTNQAHRAQTALYTLLLSDRYGKLFSRNYAPYLVSLMLHFQDVDVNFGLLYYLEISKIFRIHGIRHELLQMIQERNRLAGFVRERHQLPPMVKRPGMCNRCYSKTPCFIYHKLADDGDGETSGLGDEFVKAMGYLTPQHRDFFKEWDDLLTKEEQSMMRFKRELWTLLSSEREALGRCFGNVVIQPGSAYEDKESTKINRFRYTFVKKHSLPSFSFTESQLTMGEPIVVSDEKGHFALANGYVVQVSPRHIIVAVDRRLHNTRTKTRGFDARKNQSFRGIMEVLEDSSSPSTTSDEPEEEIVYRVDKDEFSNGMAIVRNNLISMMEKDLFQANRLRKLIVEGETPIFKPSPSAFSLSDSAKANLNVDQRRAIDKVMSARDYALVLGMPGTGKTTTIAHIIRALVAQGKSVLLTSYTHTAVDNILLKIRDDNIRILRIGATAKVHPEVQQFVDLAAVPKSTVEELKASYEESQVVATTCLGVNHNIFNRRIFDYCIVDEASQITLPVCLGPIRMARTFILVGDHYQLPPLVQNKEAQEGGLDVSLFKLLSDAHPESVVNLEHQYRMCEDIMFLSNNLIYSGRLKCGTPAVASRSLDLPNIAGLKSHHINQLPQSPTQRQFCLGTNQGRCWLRDVLDPSAKNRFINTDTLAIPARDVANGARVVNPTESSICSQLVESLVSCGIPARNIGVITFYRSQLSLLKQNLRRYLPELEMHTADKFQGRDKEIVILSCVRSNADNNVGDLLRDWRRINVAFTRARTKLLVVGSKSTLRDGNDLLRKYISMVEQRGWIYDLPKGALESHIFDCDVSFTPSLDADKSPSKGSRSPAKTSPARKASRNPLSPIQGQQTPRGLKKPAKKGAKLLSGNKVIGNRPVLQDVVNDLFG</sequence>
<comment type="subcellular location">
    <subcellularLocation>
        <location evidence="2">Mitochondrion</location>
    </subcellularLocation>
    <subcellularLocation>
        <location evidence="22">Nucleus</location>
    </subcellularLocation>
    <subcellularLocation>
        <location evidence="22">Chromosome</location>
    </subcellularLocation>
</comment>
<dbReference type="EC" id="3.6.4.12" evidence="22"/>
<dbReference type="CDD" id="cd18808">
    <property type="entry name" value="SF1_C_Upf1"/>
    <property type="match status" value="1"/>
</dbReference>
<evidence type="ECO:0000313" key="29">
    <source>
        <dbReference type="EMBL" id="KAF7161628.1"/>
    </source>
</evidence>
<feature type="compositionally biased region" description="Low complexity" evidence="23">
    <location>
        <begin position="146"/>
        <end position="157"/>
    </location>
</feature>
<evidence type="ECO:0000256" key="22">
    <source>
        <dbReference type="RuleBase" id="RU367041"/>
    </source>
</evidence>
<dbReference type="InterPro" id="IPR041679">
    <property type="entry name" value="DNA2/NAM7-like_C"/>
</dbReference>
<evidence type="ECO:0000259" key="24">
    <source>
        <dbReference type="Pfam" id="PF08696"/>
    </source>
</evidence>
<dbReference type="Gene3D" id="3.40.50.300">
    <property type="entry name" value="P-loop containing nucleotide triphosphate hydrolases"/>
    <property type="match status" value="2"/>
</dbReference>
<evidence type="ECO:0000256" key="17">
    <source>
        <dbReference type="ARBA" id="ARBA00023128"/>
    </source>
</evidence>
<evidence type="ECO:0000256" key="1">
    <source>
        <dbReference type="ARBA" id="ARBA00001966"/>
    </source>
</evidence>
<feature type="region of interest" description="Disordered" evidence="23">
    <location>
        <begin position="377"/>
        <end position="440"/>
    </location>
</feature>
<feature type="domain" description="DNA2/NAM7 helicase helicase" evidence="25">
    <location>
        <begin position="1264"/>
        <end position="1328"/>
    </location>
</feature>
<comment type="cofactor">
    <cofactor evidence="1">
        <name>[4Fe-4S] cluster</name>
        <dbReference type="ChEBI" id="CHEBI:49883"/>
    </cofactor>
</comment>
<dbReference type="GO" id="GO:0017108">
    <property type="term" value="F:5'-flap endonuclease activity"/>
    <property type="evidence" value="ECO:0007669"/>
    <property type="project" value="UniProtKB-UniRule"/>
</dbReference>
<comment type="caution">
    <text evidence="29">The sequence shown here is derived from an EMBL/GenBank/DDBJ whole genome shotgun (WGS) entry which is preliminary data.</text>
</comment>
<dbReference type="GO" id="GO:0003677">
    <property type="term" value="F:DNA binding"/>
    <property type="evidence" value="ECO:0007669"/>
    <property type="project" value="UniProtKB-UniRule"/>
</dbReference>
<evidence type="ECO:0000256" key="14">
    <source>
        <dbReference type="ARBA" id="ARBA00023004"/>
    </source>
</evidence>
<comment type="similarity">
    <text evidence="3 22">Belongs to the DNA2/NAM7 helicase family.</text>
</comment>
<keyword evidence="22" id="KW-0158">Chromosome</keyword>
<feature type="domain" description="DNA replication factor Dna2 N-terminal" evidence="24">
    <location>
        <begin position="572"/>
        <end position="774"/>
    </location>
</feature>
<evidence type="ECO:0000256" key="7">
    <source>
        <dbReference type="ARBA" id="ARBA00022723"/>
    </source>
</evidence>
<evidence type="ECO:0000256" key="19">
    <source>
        <dbReference type="ARBA" id="ARBA00023242"/>
    </source>
</evidence>
<feature type="region of interest" description="Disordered" evidence="23">
    <location>
        <begin position="1"/>
        <end position="164"/>
    </location>
</feature>
<proteinExistence type="inferred from homology"/>
<evidence type="ECO:0000256" key="4">
    <source>
        <dbReference type="ARBA" id="ARBA00022485"/>
    </source>
</evidence>
<evidence type="ECO:0000256" key="6">
    <source>
        <dbReference type="ARBA" id="ARBA00022722"/>
    </source>
</evidence>
<dbReference type="GO" id="GO:0005739">
    <property type="term" value="C:mitochondrion"/>
    <property type="evidence" value="ECO:0007669"/>
    <property type="project" value="UniProtKB-SubCell"/>
</dbReference>
<evidence type="ECO:0000256" key="10">
    <source>
        <dbReference type="ARBA" id="ARBA00022763"/>
    </source>
</evidence>
<keyword evidence="4 22" id="KW-0004">4Fe-4S</keyword>
<keyword evidence="15 22" id="KW-0411">Iron-sulfur</keyword>
<evidence type="ECO:0000259" key="26">
    <source>
        <dbReference type="Pfam" id="PF13087"/>
    </source>
</evidence>
<dbReference type="CDD" id="cd22318">
    <property type="entry name" value="DNA2_N-like"/>
    <property type="match status" value="1"/>
</dbReference>
<evidence type="ECO:0000256" key="5">
    <source>
        <dbReference type="ARBA" id="ARBA00022705"/>
    </source>
</evidence>
<keyword evidence="13 22" id="KW-0067">ATP-binding</keyword>
<evidence type="ECO:0000259" key="27">
    <source>
        <dbReference type="Pfam" id="PF21123"/>
    </source>
</evidence>
<feature type="compositionally biased region" description="Polar residues" evidence="23">
    <location>
        <begin position="124"/>
        <end position="137"/>
    </location>
</feature>
<dbReference type="Pfam" id="PF08696">
    <property type="entry name" value="Dna2"/>
    <property type="match status" value="1"/>
</dbReference>
<evidence type="ECO:0000256" key="20">
    <source>
        <dbReference type="ARBA" id="ARBA00023268"/>
    </source>
</evidence>
<evidence type="ECO:0000256" key="15">
    <source>
        <dbReference type="ARBA" id="ARBA00023014"/>
    </source>
</evidence>
<keyword evidence="18 22" id="KW-0234">DNA repair</keyword>
<evidence type="ECO:0000256" key="12">
    <source>
        <dbReference type="ARBA" id="ARBA00022806"/>
    </source>
</evidence>
<keyword evidence="19 22" id="KW-0539">Nucleus</keyword>
<dbReference type="SUPFAM" id="SSF52540">
    <property type="entry name" value="P-loop containing nucleoside triphosphate hydrolases"/>
    <property type="match status" value="1"/>
</dbReference>
<evidence type="ECO:0000256" key="9">
    <source>
        <dbReference type="ARBA" id="ARBA00022759"/>
    </source>
</evidence>
<dbReference type="InterPro" id="IPR026851">
    <property type="entry name" value="Dna2/JHS1_DEXXQ-box"/>
</dbReference>
<keyword evidence="12 22" id="KW-0347">Helicase</keyword>
<dbReference type="GO" id="GO:0005634">
    <property type="term" value="C:nucleus"/>
    <property type="evidence" value="ECO:0007669"/>
    <property type="project" value="UniProtKB-SubCell"/>
</dbReference>
<comment type="function">
    <text evidence="22">Key enzyme involved in DNA replication and DNA repair. Involved in Okazaki fragments processing by cleaving long flaps that escape FEN1: flaps that are longer than 27 nucleotides are coated by replication protein A complex (RPA), leading to recruit DNA2 which cleaves the flap until it is too short to bind RPA and becomes a substrate for FEN1. Also involved in 5'-end resection of DNA during double-strand break (DSB) repair by mediating the cleavage of 5'-ssDNA.</text>
</comment>
<evidence type="ECO:0000256" key="8">
    <source>
        <dbReference type="ARBA" id="ARBA00022741"/>
    </source>
</evidence>
<feature type="region of interest" description="Disordered" evidence="23">
    <location>
        <begin position="197"/>
        <end position="258"/>
    </location>
</feature>
<dbReference type="InterPro" id="IPR045055">
    <property type="entry name" value="DNA2/NAM7-like"/>
</dbReference>
<evidence type="ECO:0000313" key="31">
    <source>
        <dbReference type="Proteomes" id="UP000662466"/>
    </source>
</evidence>
<dbReference type="GO" id="GO:0005694">
    <property type="term" value="C:chromosome"/>
    <property type="evidence" value="ECO:0007669"/>
    <property type="project" value="UniProtKB-SubCell"/>
</dbReference>
<evidence type="ECO:0000256" key="23">
    <source>
        <dbReference type="SAM" id="MobiDB-lite"/>
    </source>
</evidence>
<reference evidence="29" key="1">
    <citation type="submission" date="2020-06" db="EMBL/GenBank/DDBJ databases">
        <title>Draft genome sequences of strains closely related to Aspergillus parafelis and Aspergillus hiratsukae.</title>
        <authorList>
            <person name="Dos Santos R.A.C."/>
            <person name="Rivero-Menendez O."/>
            <person name="Steenwyk J.L."/>
            <person name="Mead M.E."/>
            <person name="Goldman G.H."/>
            <person name="Alastruey-Izquierdo A."/>
            <person name="Rokas A."/>
        </authorList>
    </citation>
    <scope>NUCLEOTIDE SEQUENCE</scope>
    <source>
        <strain evidence="28">CNM-CM5793</strain>
        <strain evidence="29">CNM-CM6106</strain>
    </source>
</reference>
<dbReference type="OrthoDB" id="6513042at2759"/>
<evidence type="ECO:0000256" key="16">
    <source>
        <dbReference type="ARBA" id="ARBA00023125"/>
    </source>
</evidence>
<dbReference type="Gene3D" id="3.90.320.10">
    <property type="match status" value="1"/>
</dbReference>
<dbReference type="Pfam" id="PF13086">
    <property type="entry name" value="AAA_11"/>
    <property type="match status" value="2"/>
</dbReference>
<evidence type="ECO:0000256" key="18">
    <source>
        <dbReference type="ARBA" id="ARBA00023204"/>
    </source>
</evidence>
<accession>A0A8H6PWH5</accession>
<keyword evidence="17" id="KW-0496">Mitochondrion</keyword>
<name>A0A8H6PWH5_9EURO</name>
<keyword evidence="14 22" id="KW-0408">Iron</keyword>
<keyword evidence="11 22" id="KW-0378">Hydrolase</keyword>
<feature type="compositionally biased region" description="Low complexity" evidence="23">
    <location>
        <begin position="1"/>
        <end position="16"/>
    </location>
</feature>
<keyword evidence="7 22" id="KW-0479">Metal-binding</keyword>
<feature type="compositionally biased region" description="Polar residues" evidence="23">
    <location>
        <begin position="1634"/>
        <end position="1645"/>
    </location>
</feature>